<evidence type="ECO:0000256" key="9">
    <source>
        <dbReference type="SAM" id="Phobius"/>
    </source>
</evidence>
<dbReference type="PROSITE" id="PS50192">
    <property type="entry name" value="T_SNARE"/>
    <property type="match status" value="1"/>
</dbReference>
<evidence type="ECO:0000259" key="10">
    <source>
        <dbReference type="PROSITE" id="PS50192"/>
    </source>
</evidence>
<sequence length="224" mass="25623">MARQDPFYIIRGEVTDSLNDVQQKMSRFHGLISTNPERKEIAKQVETECNLIMWQLNELNSAVDVAAENPARFNLTSEELNSRRKWIDNTRRQVNGIKETLKTATAAPQLPPQDNKFQQANDKFLGGEFDKQQLIIKKQDQALDEIEQHVNRIGRMGRAIGEELEQHERLINELDSDVDTTHSRLKATAKKMQEIIRKSGSNTQLGIIVFLIVVLLVLAIFAFN</sequence>
<keyword evidence="7 9" id="KW-0472">Membrane</keyword>
<evidence type="ECO:0000313" key="11">
    <source>
        <dbReference type="EMBL" id="CAD8668791.1"/>
    </source>
</evidence>
<evidence type="ECO:0000256" key="3">
    <source>
        <dbReference type="ARBA" id="ARBA00022692"/>
    </source>
</evidence>
<feature type="transmembrane region" description="Helical" evidence="9">
    <location>
        <begin position="205"/>
        <end position="223"/>
    </location>
</feature>
<evidence type="ECO:0000256" key="4">
    <source>
        <dbReference type="ARBA" id="ARBA00022927"/>
    </source>
</evidence>
<keyword evidence="2" id="KW-0813">Transport</keyword>
<dbReference type="InterPro" id="IPR010989">
    <property type="entry name" value="SNARE"/>
</dbReference>
<dbReference type="Pfam" id="PF05739">
    <property type="entry name" value="SNARE"/>
    <property type="match status" value="1"/>
</dbReference>
<keyword evidence="4" id="KW-0653">Protein transport</keyword>
<feature type="domain" description="T-SNARE coiled-coil homology" evidence="10">
    <location>
        <begin position="133"/>
        <end position="195"/>
    </location>
</feature>
<gene>
    <name evidence="11" type="ORF">CLEI1391_LOCUS3245</name>
</gene>
<evidence type="ECO:0000256" key="1">
    <source>
        <dbReference type="ARBA" id="ARBA00009063"/>
    </source>
</evidence>
<keyword evidence="6" id="KW-0333">Golgi apparatus</keyword>
<dbReference type="GO" id="GO:0048193">
    <property type="term" value="P:Golgi vesicle transport"/>
    <property type="evidence" value="ECO:0007669"/>
    <property type="project" value="InterPro"/>
</dbReference>
<comment type="subcellular location">
    <subcellularLocation>
        <location evidence="8">Golgi apparatus</location>
        <location evidence="8">trans-Golgi network membrane</location>
        <topology evidence="8">Single-pass type IV membrane protein</topology>
    </subcellularLocation>
</comment>
<evidence type="ECO:0000256" key="5">
    <source>
        <dbReference type="ARBA" id="ARBA00022989"/>
    </source>
</evidence>
<evidence type="ECO:0000256" key="6">
    <source>
        <dbReference type="ARBA" id="ARBA00023034"/>
    </source>
</evidence>
<dbReference type="Pfam" id="PF09177">
    <property type="entry name" value="STX6_10_61_N"/>
    <property type="match status" value="1"/>
</dbReference>
<dbReference type="Gene3D" id="1.20.58.90">
    <property type="match status" value="1"/>
</dbReference>
<dbReference type="AlphaFoldDB" id="A0A7S0WJC1"/>
<accession>A0A7S0WJC1</accession>
<reference evidence="11" key="1">
    <citation type="submission" date="2021-01" db="EMBL/GenBank/DDBJ databases">
        <authorList>
            <person name="Corre E."/>
            <person name="Pelletier E."/>
            <person name="Niang G."/>
            <person name="Scheremetjew M."/>
            <person name="Finn R."/>
            <person name="Kale V."/>
            <person name="Holt S."/>
            <person name="Cochrane G."/>
            <person name="Meng A."/>
            <person name="Brown T."/>
            <person name="Cohen L."/>
        </authorList>
    </citation>
    <scope>NUCLEOTIDE SEQUENCE</scope>
    <source>
        <strain evidence="11">SAG 11-49</strain>
    </source>
</reference>
<dbReference type="CDD" id="cd21445">
    <property type="entry name" value="SNARE_NTD_AtSYP61-like"/>
    <property type="match status" value="1"/>
</dbReference>
<dbReference type="PANTHER" id="PTHR12791">
    <property type="entry name" value="GOLGI SNARE BET1-RELATED"/>
    <property type="match status" value="1"/>
</dbReference>
<protein>
    <recommendedName>
        <fullName evidence="10">t-SNARE coiled-coil homology domain-containing protein</fullName>
    </recommendedName>
</protein>
<dbReference type="InterPro" id="IPR015260">
    <property type="entry name" value="Syntaxin-6/10/61_N"/>
</dbReference>
<dbReference type="GO" id="GO:0015031">
    <property type="term" value="P:protein transport"/>
    <property type="evidence" value="ECO:0007669"/>
    <property type="project" value="UniProtKB-KW"/>
</dbReference>
<dbReference type="SUPFAM" id="SSF58038">
    <property type="entry name" value="SNARE fusion complex"/>
    <property type="match status" value="1"/>
</dbReference>
<dbReference type="SUPFAM" id="SSF47661">
    <property type="entry name" value="t-snare proteins"/>
    <property type="match status" value="1"/>
</dbReference>
<evidence type="ECO:0000256" key="2">
    <source>
        <dbReference type="ARBA" id="ARBA00022448"/>
    </source>
</evidence>
<evidence type="ECO:0000256" key="8">
    <source>
        <dbReference type="ARBA" id="ARBA00037801"/>
    </source>
</evidence>
<proteinExistence type="inferred from homology"/>
<dbReference type="InterPro" id="IPR000727">
    <property type="entry name" value="T_SNARE_dom"/>
</dbReference>
<dbReference type="EMBL" id="HBFB01005807">
    <property type="protein sequence ID" value="CAD8668791.1"/>
    <property type="molecule type" value="Transcribed_RNA"/>
</dbReference>
<keyword evidence="3 9" id="KW-0812">Transmembrane</keyword>
<dbReference type="CDD" id="cd15841">
    <property type="entry name" value="SNARE_Qc"/>
    <property type="match status" value="1"/>
</dbReference>
<dbReference type="SMART" id="SM00397">
    <property type="entry name" value="t_SNARE"/>
    <property type="match status" value="1"/>
</dbReference>
<evidence type="ECO:0000256" key="7">
    <source>
        <dbReference type="ARBA" id="ARBA00023136"/>
    </source>
</evidence>
<dbReference type="Gene3D" id="1.20.5.110">
    <property type="match status" value="1"/>
</dbReference>
<comment type="similarity">
    <text evidence="1">Belongs to the syntaxin family.</text>
</comment>
<name>A0A7S0WJC1_9CHLO</name>
<keyword evidence="5 9" id="KW-1133">Transmembrane helix</keyword>
<dbReference type="GO" id="GO:0016020">
    <property type="term" value="C:membrane"/>
    <property type="evidence" value="ECO:0007669"/>
    <property type="project" value="InterPro"/>
</dbReference>
<dbReference type="FunFam" id="1.20.58.90:FF:000004">
    <property type="entry name" value="Syntaxin 10"/>
    <property type="match status" value="1"/>
</dbReference>
<organism evidence="11">
    <name type="scientific">Chlamydomonas leiostraca</name>
    <dbReference type="NCBI Taxonomy" id="1034604"/>
    <lineage>
        <taxon>Eukaryota</taxon>
        <taxon>Viridiplantae</taxon>
        <taxon>Chlorophyta</taxon>
        <taxon>core chlorophytes</taxon>
        <taxon>Chlorophyceae</taxon>
        <taxon>CS clade</taxon>
        <taxon>Chlamydomonadales</taxon>
        <taxon>Chlamydomonadaceae</taxon>
        <taxon>Chlamydomonas</taxon>
    </lineage>
</organism>
<dbReference type="GO" id="GO:0005794">
    <property type="term" value="C:Golgi apparatus"/>
    <property type="evidence" value="ECO:0007669"/>
    <property type="project" value="UniProtKB-SubCell"/>
</dbReference>